<accession>A0A6J7JZ47</accession>
<evidence type="ECO:0000313" key="1">
    <source>
        <dbReference type="EMBL" id="CAB4948009.1"/>
    </source>
</evidence>
<dbReference type="SUPFAM" id="SSF53335">
    <property type="entry name" value="S-adenosyl-L-methionine-dependent methyltransferases"/>
    <property type="match status" value="1"/>
</dbReference>
<reference evidence="1" key="1">
    <citation type="submission" date="2020-05" db="EMBL/GenBank/DDBJ databases">
        <authorList>
            <person name="Chiriac C."/>
            <person name="Salcher M."/>
            <person name="Ghai R."/>
            <person name="Kavagutti S V."/>
        </authorList>
    </citation>
    <scope>NUCLEOTIDE SEQUENCE</scope>
</reference>
<proteinExistence type="predicted"/>
<dbReference type="InterPro" id="IPR029063">
    <property type="entry name" value="SAM-dependent_MTases_sf"/>
</dbReference>
<dbReference type="EMBL" id="CAFBND010000062">
    <property type="protein sequence ID" value="CAB4948009.1"/>
    <property type="molecule type" value="Genomic_DNA"/>
</dbReference>
<name>A0A6J7JZ47_9ZZZZ</name>
<gene>
    <name evidence="1" type="ORF">UFOPK3752_01480</name>
</gene>
<organism evidence="1">
    <name type="scientific">freshwater metagenome</name>
    <dbReference type="NCBI Taxonomy" id="449393"/>
    <lineage>
        <taxon>unclassified sequences</taxon>
        <taxon>metagenomes</taxon>
        <taxon>ecological metagenomes</taxon>
    </lineage>
</organism>
<protein>
    <submittedName>
        <fullName evidence="1">Unannotated protein</fullName>
    </submittedName>
</protein>
<dbReference type="AlphaFoldDB" id="A0A6J7JZ47"/>
<dbReference type="Gene3D" id="3.40.50.150">
    <property type="entry name" value="Vaccinia Virus protein VP39"/>
    <property type="match status" value="1"/>
</dbReference>
<sequence length="294" mass="33356">MRGLLGENFRIEIIWQRTGAKGLATTRRPTNHDALLAHGKTDVATWNDSAVFTPYDENALDDKASSKYRHRDSDGRLYRLDNLINPNHDRPNLTYEFMGVTKVWRWTRERMEQAAAYGLIYQSKPEMVPQLKRYLDEQRGARSATDAAQKLGRRWVGIDITYLSIDLIDKRLRHSFGEAVAETYEIVGIPRDIGGARALFKRNQFEFERWAVSMVDGQPNEKQVGDRGIDGVIRYPLDGKGNTGRILVSVKGGGQIITVEELLSGKRPNLPPILLPYIQAQRHTVDPDQLTLGV</sequence>